<dbReference type="InterPro" id="IPR050879">
    <property type="entry name" value="Acyltransferase_3"/>
</dbReference>
<keyword evidence="3" id="KW-0808">Transferase</keyword>
<dbReference type="Pfam" id="PF01757">
    <property type="entry name" value="Acyl_transf_3"/>
    <property type="match status" value="1"/>
</dbReference>
<proteinExistence type="predicted"/>
<dbReference type="Proteomes" id="UP001059745">
    <property type="component" value="Chromosome 1"/>
</dbReference>
<feature type="transmembrane region" description="Helical" evidence="1">
    <location>
        <begin position="282"/>
        <end position="303"/>
    </location>
</feature>
<dbReference type="AlphaFoldDB" id="A0AB38TKR9"/>
<dbReference type="PANTHER" id="PTHR23028:SF53">
    <property type="entry name" value="ACYL_TRANSF_3 DOMAIN-CONTAINING PROTEIN"/>
    <property type="match status" value="1"/>
</dbReference>
<evidence type="ECO:0000313" key="4">
    <source>
        <dbReference type="Proteomes" id="UP001059745"/>
    </source>
</evidence>
<dbReference type="GO" id="GO:0016747">
    <property type="term" value="F:acyltransferase activity, transferring groups other than amino-acyl groups"/>
    <property type="evidence" value="ECO:0007669"/>
    <property type="project" value="InterPro"/>
</dbReference>
<feature type="transmembrane region" description="Helical" evidence="1">
    <location>
        <begin position="6"/>
        <end position="25"/>
    </location>
</feature>
<feature type="transmembrane region" description="Helical" evidence="1">
    <location>
        <begin position="345"/>
        <end position="369"/>
    </location>
</feature>
<keyword evidence="1" id="KW-0472">Membrane</keyword>
<gene>
    <name evidence="3" type="ORF">NYZ96_11220</name>
</gene>
<sequence>MSLYNLGPYFALLLSLCLLYSLPAFKFLDAEASIPGRVSTIDGLRGFLALSVFVYHGIINYSYVAIGPWVAPDVLFYRPLGGVAVMFFFMITAYLFWGRLLSKNGKPDWRSIYINRFFRIAPLYTAVVIVMLGIIFWRTGFAIREPIGALVENCAKWLAFGMDDSMPVVNAFPWTFFILMGVTWSIKYEWWFYFSLVVLAIFVQLRMHLVFALVGLVASLAFAIGSMNDFSYLPAAFFCGIATASLLHEGFRPTLSPNMMSAIAIACMVALFSFAKSHAGEVQIVLIGVTFYLICSGASMFGVLHLRSAERLGHISYGIYLIQGIPMTLLYWHPEFKAWAIHSTAHYWLSLLICAVVLCVIASIAHVTIERPFIAIGKRLAKHGRPRDRGDAARMPSTS</sequence>
<protein>
    <submittedName>
        <fullName evidence="3">Acyltransferase</fullName>
    </submittedName>
</protein>
<feature type="transmembrane region" description="Helical" evidence="1">
    <location>
        <begin position="46"/>
        <end position="70"/>
    </location>
</feature>
<feature type="transmembrane region" description="Helical" evidence="1">
    <location>
        <begin position="259"/>
        <end position="276"/>
    </location>
</feature>
<feature type="domain" description="Acyltransferase 3" evidence="2">
    <location>
        <begin position="41"/>
        <end position="363"/>
    </location>
</feature>
<feature type="transmembrane region" description="Helical" evidence="1">
    <location>
        <begin position="166"/>
        <end position="184"/>
    </location>
</feature>
<dbReference type="InterPro" id="IPR002656">
    <property type="entry name" value="Acyl_transf_3_dom"/>
</dbReference>
<feature type="transmembrane region" description="Helical" evidence="1">
    <location>
        <begin position="315"/>
        <end position="333"/>
    </location>
</feature>
<feature type="transmembrane region" description="Helical" evidence="1">
    <location>
        <begin position="191"/>
        <end position="224"/>
    </location>
</feature>
<evidence type="ECO:0000256" key="1">
    <source>
        <dbReference type="SAM" id="Phobius"/>
    </source>
</evidence>
<dbReference type="GO" id="GO:0016020">
    <property type="term" value="C:membrane"/>
    <property type="evidence" value="ECO:0007669"/>
    <property type="project" value="TreeGrafter"/>
</dbReference>
<organism evidence="3 4">
    <name type="scientific">Burkholderia gladioli</name>
    <name type="common">Pseudomonas marginata</name>
    <name type="synonym">Phytomonas marginata</name>
    <dbReference type="NCBI Taxonomy" id="28095"/>
    <lineage>
        <taxon>Bacteria</taxon>
        <taxon>Pseudomonadati</taxon>
        <taxon>Pseudomonadota</taxon>
        <taxon>Betaproteobacteria</taxon>
        <taxon>Burkholderiales</taxon>
        <taxon>Burkholderiaceae</taxon>
        <taxon>Burkholderia</taxon>
    </lineage>
</organism>
<dbReference type="EMBL" id="CP104214">
    <property type="protein sequence ID" value="UWX68808.1"/>
    <property type="molecule type" value="Genomic_DNA"/>
</dbReference>
<keyword evidence="1" id="KW-1133">Transmembrane helix</keyword>
<dbReference type="PANTHER" id="PTHR23028">
    <property type="entry name" value="ACETYLTRANSFERASE"/>
    <property type="match status" value="1"/>
</dbReference>
<name>A0AB38TKR9_BURGA</name>
<feature type="transmembrane region" description="Helical" evidence="1">
    <location>
        <begin position="76"/>
        <end position="97"/>
    </location>
</feature>
<reference evidence="3" key="1">
    <citation type="submission" date="2022-09" db="EMBL/GenBank/DDBJ databases">
        <title>Genomic of Burkholderia gladioli.</title>
        <authorList>
            <person name="Wu H."/>
        </authorList>
    </citation>
    <scope>NUCLEOTIDE SEQUENCE</scope>
    <source>
        <strain evidence="3">ZN-S4</strain>
    </source>
</reference>
<feature type="transmembrane region" description="Helical" evidence="1">
    <location>
        <begin position="117"/>
        <end position="137"/>
    </location>
</feature>
<evidence type="ECO:0000259" key="2">
    <source>
        <dbReference type="Pfam" id="PF01757"/>
    </source>
</evidence>
<dbReference type="GO" id="GO:0000271">
    <property type="term" value="P:polysaccharide biosynthetic process"/>
    <property type="evidence" value="ECO:0007669"/>
    <property type="project" value="TreeGrafter"/>
</dbReference>
<evidence type="ECO:0000313" key="3">
    <source>
        <dbReference type="EMBL" id="UWX68808.1"/>
    </source>
</evidence>
<keyword evidence="3" id="KW-0012">Acyltransferase</keyword>
<feature type="transmembrane region" description="Helical" evidence="1">
    <location>
        <begin position="230"/>
        <end position="247"/>
    </location>
</feature>
<accession>A0AB38TKR9</accession>
<dbReference type="RefSeq" id="WP_105848604.1">
    <property type="nucleotide sequence ID" value="NZ_CADFBA010000006.1"/>
</dbReference>
<keyword evidence="1" id="KW-0812">Transmembrane</keyword>